<evidence type="ECO:0000256" key="2">
    <source>
        <dbReference type="ARBA" id="ARBA00022618"/>
    </source>
</evidence>
<keyword evidence="3 6" id="KW-0812">Transmembrane</keyword>
<name>A0ABW3EDZ1_9LACO</name>
<feature type="domain" description="Cell division protein FtsQ/DivIB C-terminal" evidence="8">
    <location>
        <begin position="170"/>
        <end position="272"/>
    </location>
</feature>
<dbReference type="Pfam" id="PF03799">
    <property type="entry name" value="FtsQ_DivIB_C"/>
    <property type="match status" value="1"/>
</dbReference>
<comment type="function">
    <text evidence="6">Cell division protein that may be involved in stabilizing or promoting the assembly of the division complex.</text>
</comment>
<evidence type="ECO:0000313" key="10">
    <source>
        <dbReference type="Proteomes" id="UP001597104"/>
    </source>
</evidence>
<dbReference type="RefSeq" id="WP_137637751.1">
    <property type="nucleotide sequence ID" value="NZ_BJDN01000012.1"/>
</dbReference>
<dbReference type="GO" id="GO:0051301">
    <property type="term" value="P:cell division"/>
    <property type="evidence" value="ECO:0007669"/>
    <property type="project" value="UniProtKB-KW"/>
</dbReference>
<dbReference type="PANTHER" id="PTHR37820:SF1">
    <property type="entry name" value="CELL DIVISION PROTEIN FTSQ"/>
    <property type="match status" value="1"/>
</dbReference>
<dbReference type="InterPro" id="IPR050487">
    <property type="entry name" value="FtsQ_DivIB"/>
</dbReference>
<sequence>MAKKWFKRSPKTPPVKNPASALTPWEAYQQQQKQAQTADKAQREPTIEHKLPRLKALRHKHLMRRLAFLLTILGLILLIAGYFVSPLSKVKLLSVTTDHQSVLSEQTVIDASGIKTTDTLVGVLLQQHTITKRLQAREPKIKAATVAVHGLRNVELQIKTYKTVGLLMRGERYYPILANGTIAKDSLTQPTNNYSVYSQFKTGNKLQQMIKQYRRLPATVRNGISEIKFAPTKINPQRVHLYMNDGNQVYATIATFAKKMQYYPSIAKEMKKKGTVNLEVGAYSYPF</sequence>
<evidence type="ECO:0000313" key="9">
    <source>
        <dbReference type="EMBL" id="MFD0897925.1"/>
    </source>
</evidence>
<evidence type="ECO:0000256" key="3">
    <source>
        <dbReference type="ARBA" id="ARBA00022692"/>
    </source>
</evidence>
<dbReference type="PANTHER" id="PTHR37820">
    <property type="entry name" value="CELL DIVISION PROTEIN DIVIB"/>
    <property type="match status" value="1"/>
</dbReference>
<protein>
    <recommendedName>
        <fullName evidence="6">Cell division protein DivIB</fullName>
    </recommendedName>
</protein>
<proteinExistence type="inferred from homology"/>
<feature type="transmembrane region" description="Helical" evidence="6">
    <location>
        <begin position="66"/>
        <end position="84"/>
    </location>
</feature>
<keyword evidence="4 6" id="KW-1133">Transmembrane helix</keyword>
<dbReference type="InterPro" id="IPR005548">
    <property type="entry name" value="Cell_div_FtsQ/DivIB_C"/>
</dbReference>
<evidence type="ECO:0000259" key="8">
    <source>
        <dbReference type="Pfam" id="PF03799"/>
    </source>
</evidence>
<evidence type="ECO:0000256" key="5">
    <source>
        <dbReference type="ARBA" id="ARBA00023306"/>
    </source>
</evidence>
<dbReference type="Proteomes" id="UP001597104">
    <property type="component" value="Unassembled WGS sequence"/>
</dbReference>
<keyword evidence="1 6" id="KW-1003">Cell membrane</keyword>
<keyword evidence="10" id="KW-1185">Reference proteome</keyword>
<feature type="compositionally biased region" description="Basic residues" evidence="7">
    <location>
        <begin position="1"/>
        <end position="10"/>
    </location>
</feature>
<dbReference type="Gene3D" id="3.40.50.10960">
    <property type="match status" value="1"/>
</dbReference>
<gene>
    <name evidence="6" type="primary">divIB</name>
    <name evidence="9" type="ORF">ACFQZ7_09345</name>
</gene>
<keyword evidence="2 6" id="KW-0132">Cell division</keyword>
<keyword evidence="5 6" id="KW-0131">Cell cycle</keyword>
<evidence type="ECO:0000256" key="4">
    <source>
        <dbReference type="ARBA" id="ARBA00022989"/>
    </source>
</evidence>
<feature type="region of interest" description="Disordered" evidence="7">
    <location>
        <begin position="27"/>
        <end position="46"/>
    </location>
</feature>
<organism evidence="9 10">
    <name type="scientific">Loigolactobacillus binensis</name>
    <dbReference type="NCBI Taxonomy" id="2559922"/>
    <lineage>
        <taxon>Bacteria</taxon>
        <taxon>Bacillati</taxon>
        <taxon>Bacillota</taxon>
        <taxon>Bacilli</taxon>
        <taxon>Lactobacillales</taxon>
        <taxon>Lactobacillaceae</taxon>
        <taxon>Loigolactobacillus</taxon>
    </lineage>
</organism>
<keyword evidence="6" id="KW-0472">Membrane</keyword>
<comment type="subcellular location">
    <subcellularLocation>
        <location evidence="6">Cell membrane</location>
        <topology evidence="6">Single-pass type II membrane protein</topology>
    </subcellularLocation>
    <text evidence="6">Localizes to the division septum.</text>
</comment>
<comment type="similarity">
    <text evidence="6">Belongs to the FtsQ/DivIB family. DivIB subfamily.</text>
</comment>
<feature type="compositionally biased region" description="Low complexity" evidence="7">
    <location>
        <begin position="27"/>
        <end position="39"/>
    </location>
</feature>
<evidence type="ECO:0000256" key="1">
    <source>
        <dbReference type="ARBA" id="ARBA00022475"/>
    </source>
</evidence>
<accession>A0ABW3EDZ1</accession>
<comment type="caution">
    <text evidence="9">The sequence shown here is derived from an EMBL/GenBank/DDBJ whole genome shotgun (WGS) entry which is preliminary data.</text>
</comment>
<feature type="region of interest" description="Disordered" evidence="7">
    <location>
        <begin position="1"/>
        <end position="22"/>
    </location>
</feature>
<dbReference type="InterPro" id="IPR026580">
    <property type="entry name" value="DivIB"/>
</dbReference>
<reference evidence="10" key="1">
    <citation type="journal article" date="2019" name="Int. J. Syst. Evol. Microbiol.">
        <title>The Global Catalogue of Microorganisms (GCM) 10K type strain sequencing project: providing services to taxonomists for standard genome sequencing and annotation.</title>
        <authorList>
            <consortium name="The Broad Institute Genomics Platform"/>
            <consortium name="The Broad Institute Genome Sequencing Center for Infectious Disease"/>
            <person name="Wu L."/>
            <person name="Ma J."/>
        </authorList>
    </citation>
    <scope>NUCLEOTIDE SEQUENCE [LARGE SCALE GENOMIC DNA]</scope>
    <source>
        <strain evidence="10">CCM 8925</strain>
    </source>
</reference>
<evidence type="ECO:0000256" key="6">
    <source>
        <dbReference type="HAMAP-Rule" id="MF_00912"/>
    </source>
</evidence>
<dbReference type="HAMAP" id="MF_00912">
    <property type="entry name" value="DivIB"/>
    <property type="match status" value="1"/>
</dbReference>
<evidence type="ECO:0000256" key="7">
    <source>
        <dbReference type="SAM" id="MobiDB-lite"/>
    </source>
</evidence>
<dbReference type="EMBL" id="JBHTIO010000043">
    <property type="protein sequence ID" value="MFD0897925.1"/>
    <property type="molecule type" value="Genomic_DNA"/>
</dbReference>